<dbReference type="SUPFAM" id="SSF56801">
    <property type="entry name" value="Acetyl-CoA synthetase-like"/>
    <property type="match status" value="1"/>
</dbReference>
<evidence type="ECO:0008006" key="5">
    <source>
        <dbReference type="Google" id="ProtNLM"/>
    </source>
</evidence>
<dbReference type="PANTHER" id="PTHR43767:SF1">
    <property type="entry name" value="NONRIBOSOMAL PEPTIDE SYNTHASE PES1 (EUROFUNG)-RELATED"/>
    <property type="match status" value="1"/>
</dbReference>
<proteinExistence type="predicted"/>
<dbReference type="Proteomes" id="UP000014417">
    <property type="component" value="Unassembled WGS sequence"/>
</dbReference>
<dbReference type="CDD" id="cd05936">
    <property type="entry name" value="FC-FACS_FadD_like"/>
    <property type="match status" value="1"/>
</dbReference>
<dbReference type="PATRIC" id="fig|883161.3.peg.479"/>
<organism evidence="3 4">
    <name type="scientific">Propionimicrobium lymphophilum ACS-093-V-SCH5</name>
    <dbReference type="NCBI Taxonomy" id="883161"/>
    <lineage>
        <taxon>Bacteria</taxon>
        <taxon>Bacillati</taxon>
        <taxon>Actinomycetota</taxon>
        <taxon>Actinomycetes</taxon>
        <taxon>Propionibacteriales</taxon>
        <taxon>Propionibacteriaceae</taxon>
        <taxon>Propionimicrobium</taxon>
    </lineage>
</organism>
<evidence type="ECO:0000259" key="1">
    <source>
        <dbReference type="Pfam" id="PF00501"/>
    </source>
</evidence>
<dbReference type="PANTHER" id="PTHR43767">
    <property type="entry name" value="LONG-CHAIN-FATTY-ACID--COA LIGASE"/>
    <property type="match status" value="1"/>
</dbReference>
<dbReference type="InterPro" id="IPR042099">
    <property type="entry name" value="ANL_N_sf"/>
</dbReference>
<dbReference type="InterPro" id="IPR020845">
    <property type="entry name" value="AMP-binding_CS"/>
</dbReference>
<dbReference type="Pfam" id="PF00501">
    <property type="entry name" value="AMP-binding"/>
    <property type="match status" value="1"/>
</dbReference>
<dbReference type="InterPro" id="IPR045851">
    <property type="entry name" value="AMP-bd_C_sf"/>
</dbReference>
<name>S2W665_9ACTN</name>
<dbReference type="Pfam" id="PF13193">
    <property type="entry name" value="AMP-binding_C"/>
    <property type="match status" value="1"/>
</dbReference>
<dbReference type="HOGENOM" id="CLU_000022_59_9_11"/>
<feature type="domain" description="AMP-dependent synthetase/ligase" evidence="1">
    <location>
        <begin position="36"/>
        <end position="424"/>
    </location>
</feature>
<dbReference type="Gene3D" id="3.30.300.30">
    <property type="match status" value="1"/>
</dbReference>
<sequence>MRQRRNLKPDPAWTKHYQHGVKPRIIPPTESLAEMFARSVQQAGKKTATVFFDAKTSYKALGDQVSRAANSLRRMGVRPGDRVAVLLPNCPQHLVAMYAIWRIGAVLVEHNPLYTQPELETMFADHDARVAIAMDSVVPKLKKMPRNVRPRTIVSVNLLHALPKLKRMALSLPLPKLRKMRAQLSSGDRGSVTWEEMLSAKPISNRVPYPQVNSLAAIQYTSGTTGKPKGAMLTHFNLYSNALQGAAWMRGAETGKETSYAALPMFHSFGITMHATFGVLKQMRQVLFPKPDTDLIVSAMKKYPATVYCVVPILYQRTAETARKRGVSLKSCKYCISGAAALPDSTRTLWEKVSGGLLVEGYGLTEASPVALGNPFWKSRRPGTIGIPFPSTLMKVVDDEGNQVSPNTPGELLLQGPQITQGYWHDREATEQVLKDGWLHTGDVVTADEDGFVTIVARKKEIIVTGGFNVSPAEVEEVLNSHEGIVESCVVGLPTERGDEEVVAAVVLKRDVKLDTEETRNWLKKQLAAYKVPRKFFPVDEIPKSMLGKALRKQTRDQILSNL</sequence>
<protein>
    <recommendedName>
        <fullName evidence="5">AMP-dependent synthetase/ligase domain-containing protein</fullName>
    </recommendedName>
</protein>
<dbReference type="Gene3D" id="3.40.50.12780">
    <property type="entry name" value="N-terminal domain of ligase-like"/>
    <property type="match status" value="1"/>
</dbReference>
<dbReference type="EMBL" id="AGZR01000004">
    <property type="protein sequence ID" value="EPD33715.1"/>
    <property type="molecule type" value="Genomic_DNA"/>
</dbReference>
<dbReference type="OrthoDB" id="9803968at2"/>
<accession>S2W665</accession>
<comment type="caution">
    <text evidence="3">The sequence shown here is derived from an EMBL/GenBank/DDBJ whole genome shotgun (WGS) entry which is preliminary data.</text>
</comment>
<reference evidence="3 4" key="1">
    <citation type="submission" date="2013-04" db="EMBL/GenBank/DDBJ databases">
        <title>The Genome Sequence of Propionimicrobium lymphophilum ACS-093-V-SCH5.</title>
        <authorList>
            <consortium name="The Broad Institute Genomics Platform"/>
            <person name="Earl A."/>
            <person name="Ward D."/>
            <person name="Feldgarden M."/>
            <person name="Gevers D."/>
            <person name="Saerens B."/>
            <person name="Vaneechoutte M."/>
            <person name="Walker B."/>
            <person name="Young S."/>
            <person name="Zeng Q."/>
            <person name="Gargeya S."/>
            <person name="Fitzgerald M."/>
            <person name="Haas B."/>
            <person name="Abouelleil A."/>
            <person name="Allen A.W."/>
            <person name="Alvarado L."/>
            <person name="Arachchi H.M."/>
            <person name="Berlin A.M."/>
            <person name="Chapman S.B."/>
            <person name="Gainer-Dewar J."/>
            <person name="Goldberg J."/>
            <person name="Griggs A."/>
            <person name="Gujja S."/>
            <person name="Hansen M."/>
            <person name="Howarth C."/>
            <person name="Imamovic A."/>
            <person name="Ireland A."/>
            <person name="Larimer J."/>
            <person name="McCowan C."/>
            <person name="Murphy C."/>
            <person name="Pearson M."/>
            <person name="Poon T.W."/>
            <person name="Priest M."/>
            <person name="Roberts A."/>
            <person name="Saif S."/>
            <person name="Shea T."/>
            <person name="Sisk P."/>
            <person name="Sykes S."/>
            <person name="Wortman J."/>
            <person name="Nusbaum C."/>
            <person name="Birren B."/>
        </authorList>
    </citation>
    <scope>NUCLEOTIDE SEQUENCE [LARGE SCALE GENOMIC DNA]</scope>
    <source>
        <strain evidence="3 4">ACS-093-V-SCH5</strain>
    </source>
</reference>
<dbReference type="InterPro" id="IPR000873">
    <property type="entry name" value="AMP-dep_synth/lig_dom"/>
</dbReference>
<evidence type="ECO:0000313" key="3">
    <source>
        <dbReference type="EMBL" id="EPD33715.1"/>
    </source>
</evidence>
<feature type="domain" description="AMP-binding enzyme C-terminal" evidence="2">
    <location>
        <begin position="474"/>
        <end position="549"/>
    </location>
</feature>
<evidence type="ECO:0000313" key="4">
    <source>
        <dbReference type="Proteomes" id="UP000014417"/>
    </source>
</evidence>
<dbReference type="InterPro" id="IPR050237">
    <property type="entry name" value="ATP-dep_AMP-bd_enzyme"/>
</dbReference>
<dbReference type="GO" id="GO:0016878">
    <property type="term" value="F:acid-thiol ligase activity"/>
    <property type="evidence" value="ECO:0007669"/>
    <property type="project" value="UniProtKB-ARBA"/>
</dbReference>
<keyword evidence="4" id="KW-1185">Reference proteome</keyword>
<dbReference type="STRING" id="883161.HMPREF9306_00473"/>
<dbReference type="InterPro" id="IPR025110">
    <property type="entry name" value="AMP-bd_C"/>
</dbReference>
<dbReference type="RefSeq" id="WP_016455323.1">
    <property type="nucleotide sequence ID" value="NZ_KE150269.1"/>
</dbReference>
<gene>
    <name evidence="3" type="ORF">HMPREF9306_00473</name>
</gene>
<dbReference type="PROSITE" id="PS00455">
    <property type="entry name" value="AMP_BINDING"/>
    <property type="match status" value="1"/>
</dbReference>
<dbReference type="AlphaFoldDB" id="S2W665"/>
<evidence type="ECO:0000259" key="2">
    <source>
        <dbReference type="Pfam" id="PF13193"/>
    </source>
</evidence>